<proteinExistence type="predicted"/>
<dbReference type="EMBL" id="BMAW01113932">
    <property type="protein sequence ID" value="GFT59504.1"/>
    <property type="molecule type" value="Genomic_DNA"/>
</dbReference>
<reference evidence="2" key="1">
    <citation type="submission" date="2020-08" db="EMBL/GenBank/DDBJ databases">
        <title>Multicomponent nature underlies the extraordinary mechanical properties of spider dragline silk.</title>
        <authorList>
            <person name="Kono N."/>
            <person name="Nakamura H."/>
            <person name="Mori M."/>
            <person name="Yoshida Y."/>
            <person name="Ohtoshi R."/>
            <person name="Malay A.D."/>
            <person name="Moran D.A.P."/>
            <person name="Tomita M."/>
            <person name="Numata K."/>
            <person name="Arakawa K."/>
        </authorList>
    </citation>
    <scope>NUCLEOTIDE SEQUENCE</scope>
</reference>
<sequence>MTTSHTIEYFNDDVIICEEMQNFNERNEWNYDVPNELVAEEISQKEDKWSLLPSVPLELIYSFLSRSDQRHMARVCRKWADGYNSPSVWKSFRFDLPGTEFATDVYPEIKLARKYGAMFRHVEIECSSISSAMADIAWRQLKVFLHILTNISQLVSVEFRNLGSYLHQLDTTNYDDIVRVIANFLESQQFLKKVEFHYCHFQFQECVELFKAMSEKSRESLTHLVFRRFVDDDEPVMLEEGRVAAESLPELISERLPYLRILETDYSLFFDNMFSRHSNIADTFRNGRLLSLSKVILHCEGFKRQRFRGLTSTIWRHLRQACPELEVELYFLPGSQLRRELEFFVLPDMPITFLDFKLDRHHTASTMDINTLFNNLLACKINNHLVTLYLVWMRSIPDLASALLPFLLACPKLKCLQMFTHHPVNGIDDILRSWLETRPVSLEEVLISISNVRNEDDYMSLTTLADEYVPLLQVLGLNTFLIIDSDWP</sequence>
<dbReference type="Gene3D" id="1.20.1280.50">
    <property type="match status" value="1"/>
</dbReference>
<evidence type="ECO:0000313" key="3">
    <source>
        <dbReference type="Proteomes" id="UP000887013"/>
    </source>
</evidence>
<dbReference type="OrthoDB" id="6409609at2759"/>
<keyword evidence="3" id="KW-1185">Reference proteome</keyword>
<dbReference type="InterPro" id="IPR001810">
    <property type="entry name" value="F-box_dom"/>
</dbReference>
<name>A0A8X6PBP8_NEPPI</name>
<feature type="domain" description="F-box" evidence="1">
    <location>
        <begin position="49"/>
        <end position="94"/>
    </location>
</feature>
<dbReference type="InterPro" id="IPR032675">
    <property type="entry name" value="LRR_dom_sf"/>
</dbReference>
<dbReference type="PANTHER" id="PTHR20933:SF3">
    <property type="entry name" value="F-BOX ONLY PROTEIN 33"/>
    <property type="match status" value="1"/>
</dbReference>
<dbReference type="Pfam" id="PF12937">
    <property type="entry name" value="F-box-like"/>
    <property type="match status" value="1"/>
</dbReference>
<gene>
    <name evidence="2" type="primary">AVEN_215402_1</name>
    <name evidence="2" type="ORF">NPIL_658981</name>
</gene>
<dbReference type="AlphaFoldDB" id="A0A8X6PBP8"/>
<comment type="caution">
    <text evidence="2">The sequence shown here is derived from an EMBL/GenBank/DDBJ whole genome shotgun (WGS) entry which is preliminary data.</text>
</comment>
<dbReference type="PANTHER" id="PTHR20933">
    <property type="entry name" value="F-BOX ONLY PROTEIN 33"/>
    <property type="match status" value="1"/>
</dbReference>
<evidence type="ECO:0000313" key="2">
    <source>
        <dbReference type="EMBL" id="GFT59504.1"/>
    </source>
</evidence>
<dbReference type="InterPro" id="IPR036047">
    <property type="entry name" value="F-box-like_dom_sf"/>
</dbReference>
<dbReference type="GO" id="GO:0031398">
    <property type="term" value="P:positive regulation of protein ubiquitination"/>
    <property type="evidence" value="ECO:0007669"/>
    <property type="project" value="TreeGrafter"/>
</dbReference>
<protein>
    <submittedName>
        <fullName evidence="2">F-box domain-containing protein</fullName>
    </submittedName>
</protein>
<dbReference type="Gene3D" id="3.80.10.10">
    <property type="entry name" value="Ribonuclease Inhibitor"/>
    <property type="match status" value="1"/>
</dbReference>
<organism evidence="2 3">
    <name type="scientific">Nephila pilipes</name>
    <name type="common">Giant wood spider</name>
    <name type="synonym">Nephila maculata</name>
    <dbReference type="NCBI Taxonomy" id="299642"/>
    <lineage>
        <taxon>Eukaryota</taxon>
        <taxon>Metazoa</taxon>
        <taxon>Ecdysozoa</taxon>
        <taxon>Arthropoda</taxon>
        <taxon>Chelicerata</taxon>
        <taxon>Arachnida</taxon>
        <taxon>Araneae</taxon>
        <taxon>Araneomorphae</taxon>
        <taxon>Entelegynae</taxon>
        <taxon>Araneoidea</taxon>
        <taxon>Nephilidae</taxon>
        <taxon>Nephila</taxon>
    </lineage>
</organism>
<dbReference type="Proteomes" id="UP000887013">
    <property type="component" value="Unassembled WGS sequence"/>
</dbReference>
<dbReference type="SUPFAM" id="SSF81383">
    <property type="entry name" value="F-box domain"/>
    <property type="match status" value="1"/>
</dbReference>
<accession>A0A8X6PBP8</accession>
<evidence type="ECO:0000259" key="1">
    <source>
        <dbReference type="Pfam" id="PF12937"/>
    </source>
</evidence>